<organism evidence="2 3">
    <name type="scientific">Methanolobus vulcani</name>
    <dbReference type="NCBI Taxonomy" id="38026"/>
    <lineage>
        <taxon>Archaea</taxon>
        <taxon>Methanobacteriati</taxon>
        <taxon>Methanobacteriota</taxon>
        <taxon>Stenosarchaea group</taxon>
        <taxon>Methanomicrobia</taxon>
        <taxon>Methanosarcinales</taxon>
        <taxon>Methanosarcinaceae</taxon>
        <taxon>Methanolobus</taxon>
    </lineage>
</organism>
<keyword evidence="1" id="KW-1133">Transmembrane helix</keyword>
<feature type="transmembrane region" description="Helical" evidence="1">
    <location>
        <begin position="6"/>
        <end position="25"/>
    </location>
</feature>
<protein>
    <submittedName>
        <fullName evidence="2">Uncharacterized protein</fullName>
    </submittedName>
</protein>
<dbReference type="AlphaFoldDB" id="A0A7Z7B3S7"/>
<keyword evidence="3" id="KW-1185">Reference proteome</keyword>
<feature type="transmembrane region" description="Helical" evidence="1">
    <location>
        <begin position="74"/>
        <end position="96"/>
    </location>
</feature>
<gene>
    <name evidence="2" type="ORF">SAMN04488589_2744</name>
</gene>
<evidence type="ECO:0000313" key="2">
    <source>
        <dbReference type="EMBL" id="SDG33403.1"/>
    </source>
</evidence>
<comment type="caution">
    <text evidence="2">The sequence shown here is derived from an EMBL/GenBank/DDBJ whole genome shotgun (WGS) entry which is preliminary data.</text>
</comment>
<name>A0A7Z7B3S7_9EURY</name>
<keyword evidence="1" id="KW-0812">Transmembrane</keyword>
<dbReference type="EMBL" id="FNCA01000012">
    <property type="protein sequence ID" value="SDG33403.1"/>
    <property type="molecule type" value="Genomic_DNA"/>
</dbReference>
<proteinExistence type="predicted"/>
<evidence type="ECO:0000256" key="1">
    <source>
        <dbReference type="SAM" id="Phobius"/>
    </source>
</evidence>
<feature type="transmembrane region" description="Helical" evidence="1">
    <location>
        <begin position="32"/>
        <end position="54"/>
    </location>
</feature>
<reference evidence="2 3" key="1">
    <citation type="submission" date="2016-10" db="EMBL/GenBank/DDBJ databases">
        <authorList>
            <person name="Varghese N."/>
            <person name="Submissions S."/>
        </authorList>
    </citation>
    <scope>NUCLEOTIDE SEQUENCE [LARGE SCALE GENOMIC DNA]</scope>
    <source>
        <strain evidence="2 3">PL 12/M</strain>
    </source>
</reference>
<evidence type="ECO:0000313" key="3">
    <source>
        <dbReference type="Proteomes" id="UP000199259"/>
    </source>
</evidence>
<accession>A0A7Z7B3S7</accession>
<keyword evidence="1" id="KW-0472">Membrane</keyword>
<dbReference type="Proteomes" id="UP000199259">
    <property type="component" value="Unassembled WGS sequence"/>
</dbReference>
<sequence>MNIAAFIGSSMLFALFVIVVLFVLINMSSRLALIILLVIPLAFIFVIPDISIAFLSIQQMSLANGLVPVNNFHILLMIWSTLIGVILYTEFLTWYLGKGMRMKKNPDGTIKTGVSAKLDKSVYDAIENFKDILNRKK</sequence>